<evidence type="ECO:0000313" key="2">
    <source>
        <dbReference type="Proteomes" id="UP000634136"/>
    </source>
</evidence>
<comment type="caution">
    <text evidence="1">The sequence shown here is derived from an EMBL/GenBank/DDBJ whole genome shotgun (WGS) entry which is preliminary data.</text>
</comment>
<protein>
    <submittedName>
        <fullName evidence="1">Uncharacterized protein</fullName>
    </submittedName>
</protein>
<dbReference type="EMBL" id="JAAIUW010000007">
    <property type="protein sequence ID" value="KAF7823649.1"/>
    <property type="molecule type" value="Genomic_DNA"/>
</dbReference>
<reference evidence="1" key="1">
    <citation type="submission" date="2020-09" db="EMBL/GenBank/DDBJ databases">
        <title>Genome-Enabled Discovery of Anthraquinone Biosynthesis in Senna tora.</title>
        <authorList>
            <person name="Kang S.-H."/>
            <person name="Pandey R.P."/>
            <person name="Lee C.-M."/>
            <person name="Sim J.-S."/>
            <person name="Jeong J.-T."/>
            <person name="Choi B.-S."/>
            <person name="Jung M."/>
            <person name="Ginzburg D."/>
            <person name="Zhao K."/>
            <person name="Won S.Y."/>
            <person name="Oh T.-J."/>
            <person name="Yu Y."/>
            <person name="Kim N.-H."/>
            <person name="Lee O.R."/>
            <person name="Lee T.-H."/>
            <person name="Bashyal P."/>
            <person name="Kim T.-S."/>
            <person name="Lee W.-H."/>
            <person name="Kawkins C."/>
            <person name="Kim C.-K."/>
            <person name="Kim J.S."/>
            <person name="Ahn B.O."/>
            <person name="Rhee S.Y."/>
            <person name="Sohng J.K."/>
        </authorList>
    </citation>
    <scope>NUCLEOTIDE SEQUENCE</scope>
    <source>
        <tissue evidence="1">Leaf</tissue>
    </source>
</reference>
<gene>
    <name evidence="1" type="ORF">G2W53_021793</name>
</gene>
<evidence type="ECO:0000313" key="1">
    <source>
        <dbReference type="EMBL" id="KAF7823649.1"/>
    </source>
</evidence>
<keyword evidence="2" id="KW-1185">Reference proteome</keyword>
<sequence length="69" mass="7797">MPRGKKKKKVIKISPPIVRGRKMRGRVNSYVRSPNTPSSPESIHCEEAEMTEQNNLNLSNYATPKMDGL</sequence>
<proteinExistence type="predicted"/>
<accession>A0A834TTF1</accession>
<dbReference type="Proteomes" id="UP000634136">
    <property type="component" value="Unassembled WGS sequence"/>
</dbReference>
<name>A0A834TTF1_9FABA</name>
<organism evidence="1 2">
    <name type="scientific">Senna tora</name>
    <dbReference type="NCBI Taxonomy" id="362788"/>
    <lineage>
        <taxon>Eukaryota</taxon>
        <taxon>Viridiplantae</taxon>
        <taxon>Streptophyta</taxon>
        <taxon>Embryophyta</taxon>
        <taxon>Tracheophyta</taxon>
        <taxon>Spermatophyta</taxon>
        <taxon>Magnoliopsida</taxon>
        <taxon>eudicotyledons</taxon>
        <taxon>Gunneridae</taxon>
        <taxon>Pentapetalae</taxon>
        <taxon>rosids</taxon>
        <taxon>fabids</taxon>
        <taxon>Fabales</taxon>
        <taxon>Fabaceae</taxon>
        <taxon>Caesalpinioideae</taxon>
        <taxon>Cassia clade</taxon>
        <taxon>Senna</taxon>
    </lineage>
</organism>
<dbReference type="AlphaFoldDB" id="A0A834TTF1"/>